<comment type="caution">
    <text evidence="2">The sequence shown here is derived from an EMBL/GenBank/DDBJ whole genome shotgun (WGS) entry which is preliminary data.</text>
</comment>
<proteinExistence type="predicted"/>
<accession>A0A8H5B787</accession>
<feature type="region of interest" description="Disordered" evidence="1">
    <location>
        <begin position="1"/>
        <end position="23"/>
    </location>
</feature>
<evidence type="ECO:0008006" key="4">
    <source>
        <dbReference type="Google" id="ProtNLM"/>
    </source>
</evidence>
<dbReference type="OrthoDB" id="2269034at2759"/>
<sequence length="312" mass="35271">MSTCSSVPSGSSSQPPCSSKTPGARCNGCKNLAELDAKIADARQSLLAMQARRYEILSDLNVTHDSLVERFPLEIIANIFRQCLPDLETLSRSNNRRLTNVPLHLSQVCRRWRIISHSLHSLWNIMALYVKESQLSSFQNICEVARKWITHSGDLLPLHIILKVDPKAESKEGRFRTIFEATTNHEQRLAYLQINTSKTVLQRLQALGGDLSPLHVLPRWSMPTHIIYLSRKSISSSSAPFGSKTLRMKRILLENIEISLSNLTRVETNHIYFGDVISLLCHARTSFLVSSWESSMAVIQTVIRCHAFPVRL</sequence>
<organism evidence="2 3">
    <name type="scientific">Psilocybe cf. subviscida</name>
    <dbReference type="NCBI Taxonomy" id="2480587"/>
    <lineage>
        <taxon>Eukaryota</taxon>
        <taxon>Fungi</taxon>
        <taxon>Dikarya</taxon>
        <taxon>Basidiomycota</taxon>
        <taxon>Agaricomycotina</taxon>
        <taxon>Agaricomycetes</taxon>
        <taxon>Agaricomycetidae</taxon>
        <taxon>Agaricales</taxon>
        <taxon>Agaricineae</taxon>
        <taxon>Strophariaceae</taxon>
        <taxon>Psilocybe</taxon>
    </lineage>
</organism>
<reference evidence="2 3" key="1">
    <citation type="journal article" date="2020" name="ISME J.">
        <title>Uncovering the hidden diversity of litter-decomposition mechanisms in mushroom-forming fungi.</title>
        <authorList>
            <person name="Floudas D."/>
            <person name="Bentzer J."/>
            <person name="Ahren D."/>
            <person name="Johansson T."/>
            <person name="Persson P."/>
            <person name="Tunlid A."/>
        </authorList>
    </citation>
    <scope>NUCLEOTIDE SEQUENCE [LARGE SCALE GENOMIC DNA]</scope>
    <source>
        <strain evidence="2 3">CBS 101986</strain>
    </source>
</reference>
<evidence type="ECO:0000313" key="2">
    <source>
        <dbReference type="EMBL" id="KAF5318079.1"/>
    </source>
</evidence>
<dbReference type="AlphaFoldDB" id="A0A8H5B787"/>
<gene>
    <name evidence="2" type="ORF">D9619_012184</name>
</gene>
<feature type="compositionally biased region" description="Low complexity" evidence="1">
    <location>
        <begin position="1"/>
        <end position="22"/>
    </location>
</feature>
<protein>
    <recommendedName>
        <fullName evidence="4">F-box domain-containing protein</fullName>
    </recommendedName>
</protein>
<evidence type="ECO:0000313" key="3">
    <source>
        <dbReference type="Proteomes" id="UP000567179"/>
    </source>
</evidence>
<dbReference type="EMBL" id="JAACJJ010000031">
    <property type="protein sequence ID" value="KAF5318079.1"/>
    <property type="molecule type" value="Genomic_DNA"/>
</dbReference>
<name>A0A8H5B787_9AGAR</name>
<evidence type="ECO:0000256" key="1">
    <source>
        <dbReference type="SAM" id="MobiDB-lite"/>
    </source>
</evidence>
<dbReference type="Proteomes" id="UP000567179">
    <property type="component" value="Unassembled WGS sequence"/>
</dbReference>
<keyword evidence="3" id="KW-1185">Reference proteome</keyword>